<accession>A0ACC0JYU4</accession>
<organism evidence="1 2">
    <name type="scientific">Choristoneura fumiferana</name>
    <name type="common">Spruce budworm moth</name>
    <name type="synonym">Archips fumiferana</name>
    <dbReference type="NCBI Taxonomy" id="7141"/>
    <lineage>
        <taxon>Eukaryota</taxon>
        <taxon>Metazoa</taxon>
        <taxon>Ecdysozoa</taxon>
        <taxon>Arthropoda</taxon>
        <taxon>Hexapoda</taxon>
        <taxon>Insecta</taxon>
        <taxon>Pterygota</taxon>
        <taxon>Neoptera</taxon>
        <taxon>Endopterygota</taxon>
        <taxon>Lepidoptera</taxon>
        <taxon>Glossata</taxon>
        <taxon>Ditrysia</taxon>
        <taxon>Tortricoidea</taxon>
        <taxon>Tortricidae</taxon>
        <taxon>Tortricinae</taxon>
        <taxon>Choristoneura</taxon>
    </lineage>
</organism>
<comment type="caution">
    <text evidence="1">The sequence shown here is derived from an EMBL/GenBank/DDBJ whole genome shotgun (WGS) entry which is preliminary data.</text>
</comment>
<dbReference type="Proteomes" id="UP001064048">
    <property type="component" value="Chromosome 12"/>
</dbReference>
<gene>
    <name evidence="1" type="ORF">MSG28_007786</name>
</gene>
<keyword evidence="2" id="KW-1185">Reference proteome</keyword>
<name>A0ACC0JYU4_CHOFU</name>
<reference evidence="1 2" key="1">
    <citation type="journal article" date="2022" name="Genome Biol. Evol.">
        <title>The Spruce Budworm Genome: Reconstructing the Evolutionary History of Antifreeze Proteins.</title>
        <authorList>
            <person name="Beliveau C."/>
            <person name="Gagne P."/>
            <person name="Picq S."/>
            <person name="Vernygora O."/>
            <person name="Keeling C.I."/>
            <person name="Pinkney K."/>
            <person name="Doucet D."/>
            <person name="Wen F."/>
            <person name="Johnston J.S."/>
            <person name="Maaroufi H."/>
            <person name="Boyle B."/>
            <person name="Laroche J."/>
            <person name="Dewar K."/>
            <person name="Juretic N."/>
            <person name="Blackburn G."/>
            <person name="Nisole A."/>
            <person name="Brunet B."/>
            <person name="Brandao M."/>
            <person name="Lumley L."/>
            <person name="Duan J."/>
            <person name="Quan G."/>
            <person name="Lucarotti C.J."/>
            <person name="Roe A.D."/>
            <person name="Sperling F.A.H."/>
            <person name="Levesque R.C."/>
            <person name="Cusson M."/>
        </authorList>
    </citation>
    <scope>NUCLEOTIDE SEQUENCE [LARGE SCALE GENOMIC DNA]</scope>
    <source>
        <strain evidence="1">Glfc:IPQL:Cfum</strain>
    </source>
</reference>
<evidence type="ECO:0000313" key="1">
    <source>
        <dbReference type="EMBL" id="KAI8429285.1"/>
    </source>
</evidence>
<evidence type="ECO:0000313" key="2">
    <source>
        <dbReference type="Proteomes" id="UP001064048"/>
    </source>
</evidence>
<protein>
    <submittedName>
        <fullName evidence="1">Uncharacterized protein</fullName>
    </submittedName>
</protein>
<sequence>MTSTDGGFPPVEMTLPRPQEFHCKINISSPDLEFAKFQLKTPEQVLITLKGIPRPNDLRSEFLRFNPRLDSYGGPLPLARHIRTTALATGTRPDLTFTQLATHFFVFTAGDITTVHDSVDYVVWRPYCCLPKGKSDPMCIPQKIPEDDPVHRFSHIRCQNLTRPITYQSSGCVNNKTLPDKISSSTPTFDLSIVYGAELKEIEKARLGTGGLLKYEVDEGRIYPPRTKTLANVCLLNQPPRETRCHDTPAVGANSILGINLFAMWFWRNHNRMALTLAELNPCWTDEKLYQTARDINIATELQLYLYEFLPVLLGKVNLLRDSVISADGGFRDMYDSKIFPTQTSEYPYVLRWVHLMQEGRLKMYDTEGNYLKQVPIVNVTLRTGFLAIDDNLDYITQGSFRQASGKIDYTVDPDVGERIFGGLQHMSDVATNDLAKGRYFGFPPYVKYRKFCSGKTINSFDDLTDIIAADKLELLKDLYRNVNDIDLMAGIWLEQPVFGGFAPPTFYCVVVEQLLRSIKSDRHWYERPNRPHAFTKEQLQEIRKVSVSRLLCDVGDKVTRIQPRGFLRAGPAGYWGARQTTAALDGRHSTARRSRLDEMHKIAKSESRGKKPLSKIG</sequence>
<dbReference type="EMBL" id="CM046112">
    <property type="protein sequence ID" value="KAI8429285.1"/>
    <property type="molecule type" value="Genomic_DNA"/>
</dbReference>
<proteinExistence type="predicted"/>